<dbReference type="AlphaFoldDB" id="A0AAU9K726"/>
<dbReference type="SUPFAM" id="SSF51735">
    <property type="entry name" value="NAD(P)-binding Rossmann-fold domains"/>
    <property type="match status" value="1"/>
</dbReference>
<organism evidence="5 6">
    <name type="scientific">Blepharisma stoltei</name>
    <dbReference type="NCBI Taxonomy" id="1481888"/>
    <lineage>
        <taxon>Eukaryota</taxon>
        <taxon>Sar</taxon>
        <taxon>Alveolata</taxon>
        <taxon>Ciliophora</taxon>
        <taxon>Postciliodesmatophora</taxon>
        <taxon>Heterotrichea</taxon>
        <taxon>Heterotrichida</taxon>
        <taxon>Blepharismidae</taxon>
        <taxon>Blepharisma</taxon>
    </lineage>
</organism>
<dbReference type="Gene3D" id="3.40.50.720">
    <property type="entry name" value="NAD(P)-binding Rossmann-like Domain"/>
    <property type="match status" value="1"/>
</dbReference>
<evidence type="ECO:0000256" key="1">
    <source>
        <dbReference type="ARBA" id="ARBA00006484"/>
    </source>
</evidence>
<dbReference type="PRINTS" id="PR00081">
    <property type="entry name" value="GDHRDH"/>
</dbReference>
<sequence length="272" mass="30726">MAKIIAITGANKGLGKAIIEKIIQEAPEFDVVLMTSRNTERGFRTKGELEMKYGKQSRLHYQQLDVTSLESIRNFAEFVQKTYGHIDVFVNNAAIYSKTGQFTIDIVQSTLDSNFYGLVNVTEVILPLMRENGHIINVSSRMGSTQCIPDPEIAERFLSDYLTREELFRLAHDFLEGTRAGNWVARGWPTQAYSVSKVLVNGYTRVLDRELRDRRIKVKVNSVCPGHLRTDMGGPSAPFSVDEGTITPMIMIKYTGEESGRFWYNGGVQEWA</sequence>
<keyword evidence="2" id="KW-0521">NADP</keyword>
<dbReference type="Proteomes" id="UP001162131">
    <property type="component" value="Unassembled WGS sequence"/>
</dbReference>
<comment type="caution">
    <text evidence="5">The sequence shown here is derived from an EMBL/GenBank/DDBJ whole genome shotgun (WGS) entry which is preliminary data.</text>
</comment>
<dbReference type="PANTHER" id="PTHR43963">
    <property type="entry name" value="CARBONYL REDUCTASE 1-RELATED"/>
    <property type="match status" value="1"/>
</dbReference>
<dbReference type="PRINTS" id="PR00080">
    <property type="entry name" value="SDRFAMILY"/>
</dbReference>
<evidence type="ECO:0000256" key="2">
    <source>
        <dbReference type="ARBA" id="ARBA00022857"/>
    </source>
</evidence>
<protein>
    <recommendedName>
        <fullName evidence="7">Carbonyl reductase</fullName>
    </recommendedName>
</protein>
<dbReference type="PANTHER" id="PTHR43963:SF6">
    <property type="entry name" value="CHAIN DEHYDROGENASE FAMILY PROTEIN, PUTATIVE (AFU_ORTHOLOGUE AFUA_3G15350)-RELATED"/>
    <property type="match status" value="1"/>
</dbReference>
<evidence type="ECO:0000313" key="6">
    <source>
        <dbReference type="Proteomes" id="UP001162131"/>
    </source>
</evidence>
<dbReference type="GO" id="GO:0016491">
    <property type="term" value="F:oxidoreductase activity"/>
    <property type="evidence" value="ECO:0007669"/>
    <property type="project" value="UniProtKB-KW"/>
</dbReference>
<dbReference type="Pfam" id="PF00106">
    <property type="entry name" value="adh_short"/>
    <property type="match status" value="2"/>
</dbReference>
<name>A0AAU9K726_9CILI</name>
<keyword evidence="6" id="KW-1185">Reference proteome</keyword>
<proteinExistence type="inferred from homology"/>
<reference evidence="5" key="1">
    <citation type="submission" date="2021-09" db="EMBL/GenBank/DDBJ databases">
        <authorList>
            <consortium name="AG Swart"/>
            <person name="Singh M."/>
            <person name="Singh A."/>
            <person name="Seah K."/>
            <person name="Emmerich C."/>
        </authorList>
    </citation>
    <scope>NUCLEOTIDE SEQUENCE</scope>
    <source>
        <strain evidence="5">ATCC30299</strain>
    </source>
</reference>
<comment type="similarity">
    <text evidence="1 4">Belongs to the short-chain dehydrogenases/reductases (SDR) family.</text>
</comment>
<dbReference type="EMBL" id="CAJZBQ010000057">
    <property type="protein sequence ID" value="CAG9333729.1"/>
    <property type="molecule type" value="Genomic_DNA"/>
</dbReference>
<evidence type="ECO:0000256" key="3">
    <source>
        <dbReference type="ARBA" id="ARBA00023002"/>
    </source>
</evidence>
<gene>
    <name evidence="5" type="ORF">BSTOLATCC_MIC59545</name>
</gene>
<keyword evidence="3" id="KW-0560">Oxidoreductase</keyword>
<evidence type="ECO:0000256" key="4">
    <source>
        <dbReference type="RuleBase" id="RU000363"/>
    </source>
</evidence>
<accession>A0AAU9K726</accession>
<dbReference type="InterPro" id="IPR002347">
    <property type="entry name" value="SDR_fam"/>
</dbReference>
<dbReference type="InterPro" id="IPR036291">
    <property type="entry name" value="NAD(P)-bd_dom_sf"/>
</dbReference>
<evidence type="ECO:0000313" key="5">
    <source>
        <dbReference type="EMBL" id="CAG9333729.1"/>
    </source>
</evidence>
<evidence type="ECO:0008006" key="7">
    <source>
        <dbReference type="Google" id="ProtNLM"/>
    </source>
</evidence>